<dbReference type="InterPro" id="IPR029058">
    <property type="entry name" value="AB_hydrolase_fold"/>
</dbReference>
<dbReference type="RefSeq" id="WP_099798343.1">
    <property type="nucleotide sequence ID" value="NZ_CP018092.1"/>
</dbReference>
<dbReference type="InterPro" id="IPR000073">
    <property type="entry name" value="AB_hydrolase_1"/>
</dbReference>
<dbReference type="KEGG" id="slw:BRW62_03660"/>
<keyword evidence="2" id="KW-0378">Hydrolase</keyword>
<dbReference type="GO" id="GO:0016787">
    <property type="term" value="F:hydrolase activity"/>
    <property type="evidence" value="ECO:0007669"/>
    <property type="project" value="UniProtKB-KW"/>
</dbReference>
<accession>A0A2D2Q0J0</accession>
<dbReference type="PANTHER" id="PTHR46438:SF2">
    <property type="entry name" value="ALPHA_BETA-HYDROLASES SUPERFAMILY PROTEIN"/>
    <property type="match status" value="1"/>
</dbReference>
<dbReference type="PANTHER" id="PTHR46438">
    <property type="entry name" value="ALPHA/BETA-HYDROLASES SUPERFAMILY PROTEIN"/>
    <property type="match status" value="1"/>
</dbReference>
<feature type="domain" description="AB hydrolase-1" evidence="1">
    <location>
        <begin position="32"/>
        <end position="284"/>
    </location>
</feature>
<proteinExistence type="predicted"/>
<name>A0A2D2Q0J0_PARLV</name>
<evidence type="ECO:0000313" key="2">
    <source>
        <dbReference type="EMBL" id="ATS17989.1"/>
    </source>
</evidence>
<organism evidence="2 3">
    <name type="scientific">Parathermosynechococcus lividus PCC 6715</name>
    <dbReference type="NCBI Taxonomy" id="1917166"/>
    <lineage>
        <taxon>Bacteria</taxon>
        <taxon>Bacillati</taxon>
        <taxon>Cyanobacteriota</taxon>
        <taxon>Cyanophyceae</taxon>
        <taxon>Acaryochloridales</taxon>
        <taxon>Thermosynechococcaceae</taxon>
        <taxon>Parathermosynechococcus</taxon>
    </lineage>
</organism>
<protein>
    <submittedName>
        <fullName evidence="2">Alpha/beta hydrolase</fullName>
    </submittedName>
</protein>
<dbReference type="Pfam" id="PF12697">
    <property type="entry name" value="Abhydrolase_6"/>
    <property type="match status" value="1"/>
</dbReference>
<keyword evidence="3" id="KW-1185">Reference proteome</keyword>
<gene>
    <name evidence="2" type="ORF">BRW62_03660</name>
</gene>
<dbReference type="EMBL" id="CP018092">
    <property type="protein sequence ID" value="ATS17989.1"/>
    <property type="molecule type" value="Genomic_DNA"/>
</dbReference>
<sequence>MMQPLPTKTYDWQGFSCAYRFAPATATQTPMLFIHPVGVGLSGRFWDRCIAAWQEGDRPLYVPDLLGCGESAMPHVAYYPEDWAAQLKFFIESVIDQVVVLVVQGALFPVAMELVSQCPERIRGMILSGPPTASLITEYTDRFWQQVRWNLFDSPLGWGFYLYARQESFLRQFSIDQLFAQPDAVDSEWLRMLAAGCANLDSRHAVYSFLSGFWRKDYRSAMKHVHQPVLVVMGNQASSISRDGVADSPLDRLKFYTETFPNAEGVVIPGRNVLPYESTTAFVEASQQFLAAKEL</sequence>
<evidence type="ECO:0000259" key="1">
    <source>
        <dbReference type="Pfam" id="PF12697"/>
    </source>
</evidence>
<dbReference type="OrthoDB" id="505769at2"/>
<dbReference type="Proteomes" id="UP000231057">
    <property type="component" value="Chromosome"/>
</dbReference>
<reference evidence="2 3" key="1">
    <citation type="submission" date="2016-11" db="EMBL/GenBank/DDBJ databases">
        <title>Complete genome sequence of thermophilic cyanobacteria strain Synechococcus sp. PCC6715.</title>
        <authorList>
            <person name="Tang J."/>
            <person name="Daroch M."/>
            <person name="Liang Y."/>
            <person name="Jiang D."/>
            <person name="Shah M."/>
        </authorList>
    </citation>
    <scope>NUCLEOTIDE SEQUENCE [LARGE SCALE GENOMIC DNA]</scope>
    <source>
        <strain evidence="2 3">PCC 6715</strain>
    </source>
</reference>
<dbReference type="Gene3D" id="3.40.50.1820">
    <property type="entry name" value="alpha/beta hydrolase"/>
    <property type="match status" value="1"/>
</dbReference>
<evidence type="ECO:0000313" key="3">
    <source>
        <dbReference type="Proteomes" id="UP000231057"/>
    </source>
</evidence>
<dbReference type="SUPFAM" id="SSF53474">
    <property type="entry name" value="alpha/beta-Hydrolases"/>
    <property type="match status" value="1"/>
</dbReference>
<reference evidence="3" key="2">
    <citation type="journal article" date="2022" name="Front. Microbiol.">
        <title>Comparative Genomic Analysis Revealed Distinct Molecular Components and Organization of CO2-Concentrating Mechanism in Thermophilic Cyanobacteria.</title>
        <authorList>
            <person name="Tang J."/>
            <person name="Zhou H."/>
            <person name="Yao D."/>
            <person name="Riaz S."/>
            <person name="You D."/>
            <person name="Klepacz-Smolka A."/>
            <person name="Daroch M."/>
        </authorList>
    </citation>
    <scope>NUCLEOTIDE SEQUENCE [LARGE SCALE GENOMIC DNA]</scope>
    <source>
        <strain evidence="3">PCC 6715</strain>
    </source>
</reference>
<dbReference type="AlphaFoldDB" id="A0A2D2Q0J0"/>